<keyword evidence="3" id="KW-1185">Reference proteome</keyword>
<dbReference type="InterPro" id="IPR029063">
    <property type="entry name" value="SAM-dependent_MTases_sf"/>
</dbReference>
<evidence type="ECO:0000313" key="2">
    <source>
        <dbReference type="EMBL" id="CAK7213213.1"/>
    </source>
</evidence>
<sequence>MPLPEPDQTMNENLLEVDDEDVEQTESVYAASHYPIIPIRYRVERFDAATINSSSRSLYDEELDYVMENGRRYCGDYIFPNDELEQDRLRVVHQVFLNVFDLQLTSVPLEDPKYILDIGTGTGEWAIGMAELYPSCEVVGVDISAIQPTAVPHNVFFEVDDCEVEWMRPDDTVDLVHLRDMAGAFSDWDFIFREALACLKPGGFIEVLDFHDQTGQKTNFLASFSPDAQIHAFVRAIDEASIKAGRRRGTHHLDVARLERLGFMDVEISERAIPLNAHSNSVAKMWLIACLHTVEAGSLRLLTKYLDWEPFHALEMCEEVCKEIKAKALDNSVSADSLKISLRVLTARKPTSDRLAQVRHGDNDESLMVDTSFENGLVAGDGHSGDESTIGA</sequence>
<name>A0ABP0B0V0_9PEZI</name>
<reference evidence="2 3" key="1">
    <citation type="submission" date="2024-01" db="EMBL/GenBank/DDBJ databases">
        <authorList>
            <person name="Allen C."/>
            <person name="Tagirdzhanova G."/>
        </authorList>
    </citation>
    <scope>NUCLEOTIDE SEQUENCE [LARGE SCALE GENOMIC DNA]</scope>
</reference>
<dbReference type="CDD" id="cd02440">
    <property type="entry name" value="AdoMet_MTases"/>
    <property type="match status" value="1"/>
</dbReference>
<comment type="similarity">
    <text evidence="1">Belongs to the methyltransferase superfamily. LaeA methyltransferase family.</text>
</comment>
<accession>A0ABP0B0V0</accession>
<dbReference type="Gene3D" id="3.40.50.150">
    <property type="entry name" value="Vaccinia Virus protein VP39"/>
    <property type="match status" value="1"/>
</dbReference>
<gene>
    <name evidence="2" type="ORF">SEUCBS140593_001770</name>
</gene>
<evidence type="ECO:0000313" key="3">
    <source>
        <dbReference type="Proteomes" id="UP001642482"/>
    </source>
</evidence>
<dbReference type="PANTHER" id="PTHR43591">
    <property type="entry name" value="METHYLTRANSFERASE"/>
    <property type="match status" value="1"/>
</dbReference>
<dbReference type="SUPFAM" id="SSF53335">
    <property type="entry name" value="S-adenosyl-L-methionine-dependent methyltransferases"/>
    <property type="match status" value="1"/>
</dbReference>
<comment type="caution">
    <text evidence="2">The sequence shown here is derived from an EMBL/GenBank/DDBJ whole genome shotgun (WGS) entry which is preliminary data.</text>
</comment>
<dbReference type="Proteomes" id="UP001642482">
    <property type="component" value="Unassembled WGS sequence"/>
</dbReference>
<proteinExistence type="inferred from homology"/>
<organism evidence="2 3">
    <name type="scientific">Sporothrix eucalyptigena</name>
    <dbReference type="NCBI Taxonomy" id="1812306"/>
    <lineage>
        <taxon>Eukaryota</taxon>
        <taxon>Fungi</taxon>
        <taxon>Dikarya</taxon>
        <taxon>Ascomycota</taxon>
        <taxon>Pezizomycotina</taxon>
        <taxon>Sordariomycetes</taxon>
        <taxon>Sordariomycetidae</taxon>
        <taxon>Ophiostomatales</taxon>
        <taxon>Ophiostomataceae</taxon>
        <taxon>Sporothrix</taxon>
    </lineage>
</organism>
<dbReference type="PANTHER" id="PTHR43591:SF105">
    <property type="entry name" value="METHYLTRANSFERASE DOMAIN-CONTAINING PROTEIN-RELATED"/>
    <property type="match status" value="1"/>
</dbReference>
<evidence type="ECO:0008006" key="4">
    <source>
        <dbReference type="Google" id="ProtNLM"/>
    </source>
</evidence>
<protein>
    <recommendedName>
        <fullName evidence="4">Methyltransferase</fullName>
    </recommendedName>
</protein>
<evidence type="ECO:0000256" key="1">
    <source>
        <dbReference type="ARBA" id="ARBA00038158"/>
    </source>
</evidence>
<dbReference type="Pfam" id="PF13489">
    <property type="entry name" value="Methyltransf_23"/>
    <property type="match status" value="1"/>
</dbReference>
<dbReference type="EMBL" id="CAWUHD010000010">
    <property type="protein sequence ID" value="CAK7213213.1"/>
    <property type="molecule type" value="Genomic_DNA"/>
</dbReference>